<dbReference type="Proteomes" id="UP000256328">
    <property type="component" value="Unassembled WGS sequence"/>
</dbReference>
<keyword evidence="4" id="KW-1185">Reference proteome</keyword>
<feature type="signal peptide" evidence="1">
    <location>
        <begin position="1"/>
        <end position="20"/>
    </location>
</feature>
<dbReference type="SUPFAM" id="SSF50630">
    <property type="entry name" value="Acid proteases"/>
    <property type="match status" value="1"/>
</dbReference>
<feature type="chain" id="PRO_5017787528" description="Peptidase A1 domain-containing protein" evidence="1">
    <location>
        <begin position="21"/>
        <end position="433"/>
    </location>
</feature>
<feature type="domain" description="Peptidase A1" evidence="2">
    <location>
        <begin position="47"/>
        <end position="412"/>
    </location>
</feature>
<dbReference type="Pfam" id="PF00026">
    <property type="entry name" value="Asp"/>
    <property type="match status" value="1"/>
</dbReference>
<gene>
    <name evidence="3" type="ORF">BP5796_01140</name>
</gene>
<dbReference type="PROSITE" id="PS51767">
    <property type="entry name" value="PEPTIDASE_A1"/>
    <property type="match status" value="1"/>
</dbReference>
<dbReference type="Gene3D" id="2.40.70.10">
    <property type="entry name" value="Acid Proteases"/>
    <property type="match status" value="2"/>
</dbReference>
<dbReference type="EMBL" id="PDLN01000002">
    <property type="protein sequence ID" value="RDW91746.1"/>
    <property type="molecule type" value="Genomic_DNA"/>
</dbReference>
<reference evidence="3 4" key="1">
    <citation type="journal article" date="2018" name="IMA Fungus">
        <title>IMA Genome-F 9: Draft genome sequence of Annulohypoxylon stygium, Aspergillus mulundensis, Berkeleyomyces basicola (syn. Thielaviopsis basicola), Ceratocystis smalleyi, two Cercospora beticola strains, Coleophoma cylindrospora, Fusarium fracticaudum, Phialophora cf. hyalina, and Morchella septimelata.</title>
        <authorList>
            <person name="Wingfield B.D."/>
            <person name="Bills G.F."/>
            <person name="Dong Y."/>
            <person name="Huang W."/>
            <person name="Nel W.J."/>
            <person name="Swalarsk-Parry B.S."/>
            <person name="Vaghefi N."/>
            <person name="Wilken P.M."/>
            <person name="An Z."/>
            <person name="de Beer Z.W."/>
            <person name="De Vos L."/>
            <person name="Chen L."/>
            <person name="Duong T.A."/>
            <person name="Gao Y."/>
            <person name="Hammerbacher A."/>
            <person name="Kikkert J.R."/>
            <person name="Li Y."/>
            <person name="Li H."/>
            <person name="Li K."/>
            <person name="Li Q."/>
            <person name="Liu X."/>
            <person name="Ma X."/>
            <person name="Naidoo K."/>
            <person name="Pethybridge S.J."/>
            <person name="Sun J."/>
            <person name="Steenkamp E.T."/>
            <person name="van der Nest M.A."/>
            <person name="van Wyk S."/>
            <person name="Wingfield M.J."/>
            <person name="Xiong C."/>
            <person name="Yue Q."/>
            <person name="Zhang X."/>
        </authorList>
    </citation>
    <scope>NUCLEOTIDE SEQUENCE [LARGE SCALE GENOMIC DNA]</scope>
    <source>
        <strain evidence="3 4">BP5796</strain>
    </source>
</reference>
<dbReference type="OrthoDB" id="771136at2759"/>
<evidence type="ECO:0000313" key="3">
    <source>
        <dbReference type="EMBL" id="RDW91746.1"/>
    </source>
</evidence>
<sequence length="433" mass="45979">MKAQSLNIITAASLVGQSLAASNSVRNKTVPTVYMPLNYYYGSNHKISTNVILPWNNQTIEAVYDQGSENFFMFGPNSIDNWGCNALLCQGHCNQTVPAVDSYNYLNSPTASAPVPFEFAYNYGGYDKHYTGRISVNDTFGFINVAGQSSIVPDMRVGIADYLQQRLGDSGTCTATPLFPEYDFSILGISPVQYGPTWNTTGPSVRADLLYRGVIDAPVQSMWFDQAPDNVTGTYTGGGIFGGIDTSKFTGPLVKVPNFSGSGTVGYFVSLPTISVNGVVIEPTSYAATTTCQLDSGTMTDTLPISDAGWAVLQNATGITRSSTGVAAWPGTCQSIPANVTIDLEWTGKNASESVTVKVPVRAYARYNTIADEAAGLCTLNLLWGSTCMLAAPFTTAAFFAADDEKLEIALAQGGVSVPGSGPDESSIVLRIP</sequence>
<keyword evidence="1" id="KW-0732">Signal</keyword>
<comment type="caution">
    <text evidence="3">The sequence shown here is derived from an EMBL/GenBank/DDBJ whole genome shotgun (WGS) entry which is preliminary data.</text>
</comment>
<dbReference type="CDD" id="cd05471">
    <property type="entry name" value="pepsin_like"/>
    <property type="match status" value="1"/>
</dbReference>
<accession>A0A3D8SZM3</accession>
<evidence type="ECO:0000313" key="4">
    <source>
        <dbReference type="Proteomes" id="UP000256328"/>
    </source>
</evidence>
<organism evidence="3 4">
    <name type="scientific">Coleophoma crateriformis</name>
    <dbReference type="NCBI Taxonomy" id="565419"/>
    <lineage>
        <taxon>Eukaryota</taxon>
        <taxon>Fungi</taxon>
        <taxon>Dikarya</taxon>
        <taxon>Ascomycota</taxon>
        <taxon>Pezizomycotina</taxon>
        <taxon>Leotiomycetes</taxon>
        <taxon>Helotiales</taxon>
        <taxon>Dermateaceae</taxon>
        <taxon>Coleophoma</taxon>
    </lineage>
</organism>
<name>A0A3D8SZM3_9HELO</name>
<dbReference type="InterPro" id="IPR033121">
    <property type="entry name" value="PEPTIDASE_A1"/>
</dbReference>
<evidence type="ECO:0000259" key="2">
    <source>
        <dbReference type="PROSITE" id="PS51767"/>
    </source>
</evidence>
<proteinExistence type="predicted"/>
<dbReference type="InterPro" id="IPR034164">
    <property type="entry name" value="Pepsin-like_dom"/>
</dbReference>
<dbReference type="AlphaFoldDB" id="A0A3D8SZM3"/>
<evidence type="ECO:0000256" key="1">
    <source>
        <dbReference type="SAM" id="SignalP"/>
    </source>
</evidence>
<protein>
    <recommendedName>
        <fullName evidence="2">Peptidase A1 domain-containing protein</fullName>
    </recommendedName>
</protein>
<dbReference type="InterPro" id="IPR021109">
    <property type="entry name" value="Peptidase_aspartic_dom_sf"/>
</dbReference>